<reference evidence="2" key="1">
    <citation type="submission" date="2021-04" db="EMBL/GenBank/DDBJ databases">
        <title>Pseudonocardia sp. nov., isolated from sandy soil of mangrove forest.</title>
        <authorList>
            <person name="Zan Z."/>
            <person name="Huang R."/>
            <person name="Liu W."/>
        </authorList>
    </citation>
    <scope>NUCLEOTIDE SEQUENCE</scope>
    <source>
        <strain evidence="2">S2-4</strain>
    </source>
</reference>
<dbReference type="SUPFAM" id="SSF53955">
    <property type="entry name" value="Lysozyme-like"/>
    <property type="match status" value="1"/>
</dbReference>
<comment type="caution">
    <text evidence="2">The sequence shown here is derived from an EMBL/GenBank/DDBJ whole genome shotgun (WGS) entry which is preliminary data.</text>
</comment>
<dbReference type="EC" id="2.4.-.-" evidence="2"/>
<keyword evidence="3" id="KW-1185">Reference proteome</keyword>
<sequence length="243" mass="24870">MAMLLGLVVVVGLVLASRIDNAELPPARGAGDGIVEADVAPDTPAPQPPALDPGTDLAAWAGGVAEAQGLPERVVRAYGAAELALRAENPDCRLSWATLAGIGRVESHHGQIGQADVDSDGVARPSIIGVPLDGTEGTREILDTDGGLLDGDTLLDRAVGPMQFLPTTWERFGADGNGDGVNDPQQIDDAALAAGNYLCAGGRDTGTGPGWWAGVLTYNNSNAYGRLVWAAVERYTGPPPSGG</sequence>
<protein>
    <submittedName>
        <fullName evidence="2">Lytic murein transglycosylase</fullName>
        <ecNumber evidence="2">2.4.-.-</ecNumber>
    </submittedName>
</protein>
<gene>
    <name evidence="2" type="ORF">KDL28_33550</name>
</gene>
<evidence type="ECO:0000313" key="3">
    <source>
        <dbReference type="Proteomes" id="UP001165283"/>
    </source>
</evidence>
<evidence type="ECO:0000313" key="2">
    <source>
        <dbReference type="EMBL" id="MCO1659995.1"/>
    </source>
</evidence>
<evidence type="ECO:0000259" key="1">
    <source>
        <dbReference type="Pfam" id="PF13406"/>
    </source>
</evidence>
<dbReference type="GO" id="GO:0016757">
    <property type="term" value="F:glycosyltransferase activity"/>
    <property type="evidence" value="ECO:0007669"/>
    <property type="project" value="UniProtKB-KW"/>
</dbReference>
<dbReference type="Pfam" id="PF13406">
    <property type="entry name" value="SLT_2"/>
    <property type="match status" value="1"/>
</dbReference>
<accession>A0ABT1AAC8</accession>
<organism evidence="2 3">
    <name type="scientific">Pseudonocardia humida</name>
    <dbReference type="NCBI Taxonomy" id="2800819"/>
    <lineage>
        <taxon>Bacteria</taxon>
        <taxon>Bacillati</taxon>
        <taxon>Actinomycetota</taxon>
        <taxon>Actinomycetes</taxon>
        <taxon>Pseudonocardiales</taxon>
        <taxon>Pseudonocardiaceae</taxon>
        <taxon>Pseudonocardia</taxon>
    </lineage>
</organism>
<dbReference type="PANTHER" id="PTHR30163">
    <property type="entry name" value="MEMBRANE-BOUND LYTIC MUREIN TRANSGLYCOSYLASE B"/>
    <property type="match status" value="1"/>
</dbReference>
<dbReference type="PANTHER" id="PTHR30163:SF8">
    <property type="entry name" value="LYTIC MUREIN TRANSGLYCOSYLASE"/>
    <property type="match status" value="1"/>
</dbReference>
<dbReference type="Gene3D" id="1.10.8.350">
    <property type="entry name" value="Bacterial muramidase"/>
    <property type="match status" value="1"/>
</dbReference>
<dbReference type="InterPro" id="IPR043426">
    <property type="entry name" value="MltB-like"/>
</dbReference>
<keyword evidence="2" id="KW-0808">Transferase</keyword>
<dbReference type="CDD" id="cd13399">
    <property type="entry name" value="Slt35-like"/>
    <property type="match status" value="1"/>
</dbReference>
<dbReference type="InterPro" id="IPR023346">
    <property type="entry name" value="Lysozyme-like_dom_sf"/>
</dbReference>
<name>A0ABT1AAC8_9PSEU</name>
<proteinExistence type="predicted"/>
<dbReference type="EMBL" id="JAGSOV010000074">
    <property type="protein sequence ID" value="MCO1659995.1"/>
    <property type="molecule type" value="Genomic_DNA"/>
</dbReference>
<feature type="domain" description="Transglycosylase SLT" evidence="1">
    <location>
        <begin position="158"/>
        <end position="206"/>
    </location>
</feature>
<keyword evidence="2" id="KW-0328">Glycosyltransferase</keyword>
<dbReference type="Proteomes" id="UP001165283">
    <property type="component" value="Unassembled WGS sequence"/>
</dbReference>
<dbReference type="InterPro" id="IPR031304">
    <property type="entry name" value="SLT_2"/>
</dbReference>